<dbReference type="PANTHER" id="PTHR11188">
    <property type="entry name" value="ARRESTIN DOMAIN CONTAINING PROTEIN"/>
    <property type="match status" value="1"/>
</dbReference>
<dbReference type="InterPro" id="IPR011022">
    <property type="entry name" value="Arrestin_C-like"/>
</dbReference>
<comment type="similarity">
    <text evidence="1">Belongs to the arrestin family.</text>
</comment>
<protein>
    <recommendedName>
        <fullName evidence="4">Arrestin C-terminal-like domain-containing protein</fullName>
    </recommendedName>
</protein>
<dbReference type="InterPro" id="IPR050357">
    <property type="entry name" value="Arrestin_domain-protein"/>
</dbReference>
<sequence>MLINATSPRIAILCRAFASNFIKMGIFCEMNLFKPSDGAYHPGQVVSGKIKYAVDEPMEFDKITTSLKGNGYVIIRVRHGNNRRNRTYRSNEVYVDRDIIIQDTKVEVPVGCYEIDFSFTLPMELPSSLNIRTFYGRYNITCRIIYYIRIKFERPGFFAFNKHFKKEITVISGGVPKLSREPVIYGDTKKVMSICSCKTSNINIKATILNSVIPLGGKIILNYEVENKSNVLVKSVETKLVEIHTFKAAGYSNVKIEKDIPDTDCKTSAVNCGDTQRMPVEINVLSDIHSLANATIVLRDYFVRIVVQLPIPHINAVLDVPVQIGAIDSESTAGAAFQPISDDNVPSIDPPPSYWEAMGETKKEDDDITDDENDNDKGK</sequence>
<dbReference type="PANTHER" id="PTHR11188:SF130">
    <property type="entry name" value="ARRESTIN C-TERMINAL-LIKE DOMAIN-CONTAINING PROTEIN"/>
    <property type="match status" value="1"/>
</dbReference>
<dbReference type="Pfam" id="PF00339">
    <property type="entry name" value="Arrestin_N"/>
    <property type="match status" value="1"/>
</dbReference>
<dbReference type="GO" id="GO:0005737">
    <property type="term" value="C:cytoplasm"/>
    <property type="evidence" value="ECO:0007669"/>
    <property type="project" value="TreeGrafter"/>
</dbReference>
<dbReference type="Proteomes" id="UP000494256">
    <property type="component" value="Unassembled WGS sequence"/>
</dbReference>
<evidence type="ECO:0000313" key="6">
    <source>
        <dbReference type="EMBL" id="CAB3260677.1"/>
    </source>
</evidence>
<evidence type="ECO:0000313" key="8">
    <source>
        <dbReference type="Proteomes" id="UP000494256"/>
    </source>
</evidence>
<keyword evidence="7" id="KW-1185">Reference proteome</keyword>
<feature type="domain" description="Arrestin C-terminal-like" evidence="4">
    <location>
        <begin position="198"/>
        <end position="329"/>
    </location>
</feature>
<dbReference type="EMBL" id="CADEBC010000522">
    <property type="protein sequence ID" value="CAB3244680.1"/>
    <property type="molecule type" value="Genomic_DNA"/>
</dbReference>
<feature type="compositionally biased region" description="Acidic residues" evidence="3">
    <location>
        <begin position="366"/>
        <end position="379"/>
    </location>
</feature>
<evidence type="ECO:0000259" key="4">
    <source>
        <dbReference type="SMART" id="SM01017"/>
    </source>
</evidence>
<dbReference type="InterPro" id="IPR014752">
    <property type="entry name" value="Arrestin-like_C"/>
</dbReference>
<dbReference type="Pfam" id="PF02752">
    <property type="entry name" value="Arrestin_C"/>
    <property type="match status" value="1"/>
</dbReference>
<evidence type="ECO:0000313" key="7">
    <source>
        <dbReference type="Proteomes" id="UP000494106"/>
    </source>
</evidence>
<comment type="caution">
    <text evidence="6">The sequence shown here is derived from an EMBL/GenBank/DDBJ whole genome shotgun (WGS) entry which is preliminary data.</text>
</comment>
<feature type="region of interest" description="Disordered" evidence="3">
    <location>
        <begin position="337"/>
        <end position="379"/>
    </location>
</feature>
<dbReference type="SMART" id="SM01017">
    <property type="entry name" value="Arrestin_C"/>
    <property type="match status" value="1"/>
</dbReference>
<dbReference type="GO" id="GO:0015031">
    <property type="term" value="P:protein transport"/>
    <property type="evidence" value="ECO:0007669"/>
    <property type="project" value="TreeGrafter"/>
</dbReference>
<dbReference type="Proteomes" id="UP000494106">
    <property type="component" value="Unassembled WGS sequence"/>
</dbReference>
<reference evidence="7 8" key="1">
    <citation type="submission" date="2020-04" db="EMBL/GenBank/DDBJ databases">
        <authorList>
            <person name="Wallbank WR R."/>
            <person name="Pardo Diaz C."/>
            <person name="Kozak K."/>
            <person name="Martin S."/>
            <person name="Jiggins C."/>
            <person name="Moest M."/>
            <person name="Warren A I."/>
            <person name="Byers J.R.P. K."/>
            <person name="Montejo-Kovacevich G."/>
            <person name="Yen C E."/>
        </authorList>
    </citation>
    <scope>NUCLEOTIDE SEQUENCE [LARGE SCALE GENOMIC DNA]</scope>
</reference>
<evidence type="ECO:0000256" key="3">
    <source>
        <dbReference type="SAM" id="MobiDB-lite"/>
    </source>
</evidence>
<dbReference type="Gene3D" id="2.60.40.640">
    <property type="match status" value="2"/>
</dbReference>
<dbReference type="EMBL" id="CADEBD010000857">
    <property type="protein sequence ID" value="CAB3260677.1"/>
    <property type="molecule type" value="Genomic_DNA"/>
</dbReference>
<dbReference type="InterPro" id="IPR011021">
    <property type="entry name" value="Arrestin-like_N"/>
</dbReference>
<evidence type="ECO:0000313" key="5">
    <source>
        <dbReference type="EMBL" id="CAB3244680.1"/>
    </source>
</evidence>
<gene>
    <name evidence="5" type="ORF">APLA_LOCUS10078</name>
    <name evidence="6" type="ORF">APLA_LOCUS17145</name>
</gene>
<evidence type="ECO:0000256" key="2">
    <source>
        <dbReference type="ARBA" id="ARBA00022606"/>
    </source>
</evidence>
<dbReference type="OrthoDB" id="2333384at2759"/>
<name>A0A8S1BLM4_ARCPL</name>
<keyword evidence="2" id="KW-0716">Sensory transduction</keyword>
<proteinExistence type="inferred from homology"/>
<dbReference type="InterPro" id="IPR014756">
    <property type="entry name" value="Ig_E-set"/>
</dbReference>
<evidence type="ECO:0000256" key="1">
    <source>
        <dbReference type="ARBA" id="ARBA00005298"/>
    </source>
</evidence>
<dbReference type="AlphaFoldDB" id="A0A8S1BLM4"/>
<organism evidence="6 8">
    <name type="scientific">Arctia plantaginis</name>
    <name type="common">Wood tiger moth</name>
    <name type="synonym">Phalaena plantaginis</name>
    <dbReference type="NCBI Taxonomy" id="874455"/>
    <lineage>
        <taxon>Eukaryota</taxon>
        <taxon>Metazoa</taxon>
        <taxon>Ecdysozoa</taxon>
        <taxon>Arthropoda</taxon>
        <taxon>Hexapoda</taxon>
        <taxon>Insecta</taxon>
        <taxon>Pterygota</taxon>
        <taxon>Neoptera</taxon>
        <taxon>Endopterygota</taxon>
        <taxon>Lepidoptera</taxon>
        <taxon>Glossata</taxon>
        <taxon>Ditrysia</taxon>
        <taxon>Noctuoidea</taxon>
        <taxon>Erebidae</taxon>
        <taxon>Arctiinae</taxon>
        <taxon>Arctia</taxon>
    </lineage>
</organism>
<accession>A0A8S1BLM4</accession>
<dbReference type="SUPFAM" id="SSF81296">
    <property type="entry name" value="E set domains"/>
    <property type="match status" value="2"/>
</dbReference>